<name>A0A7W7SV21_9ACTN</name>
<dbReference type="InterPro" id="IPR009839">
    <property type="entry name" value="SseB_N"/>
</dbReference>
<dbReference type="RefSeq" id="WP_184536036.1">
    <property type="nucleotide sequence ID" value="NZ_JACHJW010000001.1"/>
</dbReference>
<keyword evidence="4" id="KW-1185">Reference proteome</keyword>
<evidence type="ECO:0000313" key="4">
    <source>
        <dbReference type="Proteomes" id="UP000578819"/>
    </source>
</evidence>
<feature type="region of interest" description="Disordered" evidence="1">
    <location>
        <begin position="250"/>
        <end position="274"/>
    </location>
</feature>
<dbReference type="Pfam" id="PF07179">
    <property type="entry name" value="SseB"/>
    <property type="match status" value="2"/>
</dbReference>
<organism evidence="3 4">
    <name type="scientific">Micromonospora polyrhachis</name>
    <dbReference type="NCBI Taxonomy" id="1282883"/>
    <lineage>
        <taxon>Bacteria</taxon>
        <taxon>Bacillati</taxon>
        <taxon>Actinomycetota</taxon>
        <taxon>Actinomycetes</taxon>
        <taxon>Micromonosporales</taxon>
        <taxon>Micromonosporaceae</taxon>
        <taxon>Micromonospora</taxon>
    </lineage>
</organism>
<feature type="domain" description="SseB protein N-terminal" evidence="2">
    <location>
        <begin position="15"/>
        <end position="115"/>
    </location>
</feature>
<sequence length="274" mass="29486">MTAGWRPDDYLIGLLDVAAQRRDVDGYLTALLETCVVMPADSDGARWPTVAGPDGSTMVVVFTSVDRLCTGPVEIQAPPIVWPVLDLVHHWPDPRWALLIDPTLASQVLLEPELMAELADRATSEHPLDAALRAAGDDPAAYLGALLESDVVVPTLPTGSPSRDLSDAEFAWWRDGTSPADEGIVLFSSAVRLRARLGDVPWMIAPFLDVLEYWPAGCAALVDPDHHNGLRIPATVLDSLTAQIKAAIQADTSVEPPERADTSVEPPERARPVG</sequence>
<feature type="domain" description="SseB protein N-terminal" evidence="2">
    <location>
        <begin position="128"/>
        <end position="236"/>
    </location>
</feature>
<evidence type="ECO:0000256" key="1">
    <source>
        <dbReference type="SAM" id="MobiDB-lite"/>
    </source>
</evidence>
<comment type="caution">
    <text evidence="3">The sequence shown here is derived from an EMBL/GenBank/DDBJ whole genome shotgun (WGS) entry which is preliminary data.</text>
</comment>
<evidence type="ECO:0000259" key="2">
    <source>
        <dbReference type="Pfam" id="PF07179"/>
    </source>
</evidence>
<dbReference type="Proteomes" id="UP000578819">
    <property type="component" value="Unassembled WGS sequence"/>
</dbReference>
<evidence type="ECO:0000313" key="3">
    <source>
        <dbReference type="EMBL" id="MBB4960225.1"/>
    </source>
</evidence>
<protein>
    <recommendedName>
        <fullName evidence="2">SseB protein N-terminal domain-containing protein</fullName>
    </recommendedName>
</protein>
<dbReference type="AlphaFoldDB" id="A0A7W7SV21"/>
<reference evidence="3 4" key="1">
    <citation type="submission" date="2020-08" db="EMBL/GenBank/DDBJ databases">
        <title>Sequencing the genomes of 1000 actinobacteria strains.</title>
        <authorList>
            <person name="Klenk H.-P."/>
        </authorList>
    </citation>
    <scope>NUCLEOTIDE SEQUENCE [LARGE SCALE GENOMIC DNA]</scope>
    <source>
        <strain evidence="3 4">DSM 45886</strain>
    </source>
</reference>
<feature type="compositionally biased region" description="Basic and acidic residues" evidence="1">
    <location>
        <begin position="256"/>
        <end position="274"/>
    </location>
</feature>
<accession>A0A7W7SV21</accession>
<dbReference type="EMBL" id="JACHJW010000001">
    <property type="protein sequence ID" value="MBB4960225.1"/>
    <property type="molecule type" value="Genomic_DNA"/>
</dbReference>
<proteinExistence type="predicted"/>
<gene>
    <name evidence="3" type="ORF">FHR38_003958</name>
</gene>